<gene>
    <name evidence="2" type="primary">LOC115876252</name>
</gene>
<organism evidence="1 2">
    <name type="scientific">Sitophilus oryzae</name>
    <name type="common">Rice weevil</name>
    <name type="synonym">Curculio oryzae</name>
    <dbReference type="NCBI Taxonomy" id="7048"/>
    <lineage>
        <taxon>Eukaryota</taxon>
        <taxon>Metazoa</taxon>
        <taxon>Ecdysozoa</taxon>
        <taxon>Arthropoda</taxon>
        <taxon>Hexapoda</taxon>
        <taxon>Insecta</taxon>
        <taxon>Pterygota</taxon>
        <taxon>Neoptera</taxon>
        <taxon>Endopterygota</taxon>
        <taxon>Coleoptera</taxon>
        <taxon>Polyphaga</taxon>
        <taxon>Cucujiformia</taxon>
        <taxon>Curculionidae</taxon>
        <taxon>Dryophthorinae</taxon>
        <taxon>Sitophilus</taxon>
    </lineage>
</organism>
<dbReference type="KEGG" id="soy:115876252"/>
<dbReference type="InParanoid" id="A0A6J2XAG8"/>
<dbReference type="GeneID" id="115876252"/>
<dbReference type="PANTHER" id="PTHR45913">
    <property type="entry name" value="EPM2A-INTERACTING PROTEIN 1"/>
    <property type="match status" value="1"/>
</dbReference>
<protein>
    <submittedName>
        <fullName evidence="2">Protein ZBED8-like</fullName>
    </submittedName>
</protein>
<accession>A0A6J2XAG8</accession>
<dbReference type="PANTHER" id="PTHR45913:SF22">
    <property type="entry name" value="SCAN BOX DOMAIN-CONTAINING PROTEIN"/>
    <property type="match status" value="1"/>
</dbReference>
<name>A0A6J2XAG8_SITOR</name>
<dbReference type="RefSeq" id="XP_030747824.1">
    <property type="nucleotide sequence ID" value="XM_030891964.1"/>
</dbReference>
<dbReference type="OrthoDB" id="6708435at2759"/>
<proteinExistence type="predicted"/>
<dbReference type="AlphaFoldDB" id="A0A6J2XAG8"/>
<evidence type="ECO:0000313" key="1">
    <source>
        <dbReference type="Proteomes" id="UP000504635"/>
    </source>
</evidence>
<reference evidence="2" key="1">
    <citation type="submission" date="2025-08" db="UniProtKB">
        <authorList>
            <consortium name="RefSeq"/>
        </authorList>
    </citation>
    <scope>IDENTIFICATION</scope>
    <source>
        <tissue evidence="2">Gonads</tissue>
    </source>
</reference>
<dbReference type="Proteomes" id="UP000504635">
    <property type="component" value="Unplaced"/>
</dbReference>
<evidence type="ECO:0000313" key="2">
    <source>
        <dbReference type="RefSeq" id="XP_030747824.1"/>
    </source>
</evidence>
<sequence length="231" mass="26435">MRVRIQKNVEAVPLSNDVIHSRIVEMSSNVLQVVEELIVSPFPFSIQLDESTDVSQCSQLLVFVRYVQQDTRSIKEEFLFCNSLLETTKASDVFEMIKRFFIEQNGRLNLVVSAPMELPQCLVSAVIIVDASERLKSFICKLPLWKRRVESGNFANFPMFEELITQGDGNTISKMLQKEVSKHLDTLQASFEGYFNLESLENDTWVRGPFIIDTDNISDEDLITDDLIGMR</sequence>
<keyword evidence="1" id="KW-1185">Reference proteome</keyword>